<dbReference type="PROSITE" id="PS50878">
    <property type="entry name" value="RT_POL"/>
    <property type="match status" value="1"/>
</dbReference>
<dbReference type="AlphaFoldDB" id="A0A7D9DJS3"/>
<sequence length="421" mass="48742">MVHNFLRKLKRTTSGPDDIPYWFWKTYAEILTPVITRIFNTSLKSGKIPNVWKRADVIPSPKENSINSCSQLRPISLTDVIMRLFEKCVYQSEVADTVYNYIGDDQFAYKKGHNSTMALIKYQHMWLKSLDEGAKSVRVITFDFSKAFDSVPHDILFNKIKKIPINPYIINWMIDFLNNRRQRVKVDGVTTEFLDINRGVPQGTVLGPIMFTIMVNDIKEVSLSNDLSKFADDIAIIAPVYDHEDSAGGEVENMKLWSNENRMSLNMEKTYEMIVRGKVSTPLPYHIPSIKRKEWLKLLGVTMEDIPGKWDKHFEEMMKKASSRMYILRVCKHYGLSTHQLDLLFNSLIVSLFTFAVEVWGGASYNKYVSQIDKFVNRAYRNGYISNRSDFKATISNRDKKLWSRIINDDKNALCNLLPNV</sequence>
<gene>
    <name evidence="1" type="ORF">PACLA_8A020019</name>
</gene>
<dbReference type="Pfam" id="PF00078">
    <property type="entry name" value="RVT_1"/>
    <property type="match status" value="1"/>
</dbReference>
<protein>
    <submittedName>
        <fullName evidence="1">Uncharacterized protein</fullName>
    </submittedName>
</protein>
<dbReference type="InterPro" id="IPR043502">
    <property type="entry name" value="DNA/RNA_pol_sf"/>
</dbReference>
<dbReference type="InterPro" id="IPR000477">
    <property type="entry name" value="RT_dom"/>
</dbReference>
<dbReference type="PANTHER" id="PTHR47510:SF3">
    <property type="entry name" value="ENDO_EXONUCLEASE_PHOSPHATASE DOMAIN-CONTAINING PROTEIN"/>
    <property type="match status" value="1"/>
</dbReference>
<organism evidence="1 2">
    <name type="scientific">Paramuricea clavata</name>
    <name type="common">Red gorgonian</name>
    <name type="synonym">Violescent sea-whip</name>
    <dbReference type="NCBI Taxonomy" id="317549"/>
    <lineage>
        <taxon>Eukaryota</taxon>
        <taxon>Metazoa</taxon>
        <taxon>Cnidaria</taxon>
        <taxon>Anthozoa</taxon>
        <taxon>Octocorallia</taxon>
        <taxon>Malacalcyonacea</taxon>
        <taxon>Plexauridae</taxon>
        <taxon>Paramuricea</taxon>
    </lineage>
</organism>
<name>A0A7D9DJS3_PARCT</name>
<dbReference type="PANTHER" id="PTHR47510">
    <property type="entry name" value="REVERSE TRANSCRIPTASE DOMAIN-CONTAINING PROTEIN"/>
    <property type="match status" value="1"/>
</dbReference>
<dbReference type="OrthoDB" id="5983390at2759"/>
<dbReference type="CDD" id="cd01650">
    <property type="entry name" value="RT_nLTR_like"/>
    <property type="match status" value="1"/>
</dbReference>
<comment type="caution">
    <text evidence="1">The sequence shown here is derived from an EMBL/GenBank/DDBJ whole genome shotgun (WGS) entry which is preliminary data.</text>
</comment>
<dbReference type="SUPFAM" id="SSF56672">
    <property type="entry name" value="DNA/RNA polymerases"/>
    <property type="match status" value="1"/>
</dbReference>
<evidence type="ECO:0000313" key="2">
    <source>
        <dbReference type="Proteomes" id="UP001152795"/>
    </source>
</evidence>
<keyword evidence="2" id="KW-1185">Reference proteome</keyword>
<dbReference type="EMBL" id="CACRXK020001196">
    <property type="protein sequence ID" value="CAB3987571.1"/>
    <property type="molecule type" value="Genomic_DNA"/>
</dbReference>
<reference evidence="1" key="1">
    <citation type="submission" date="2020-04" db="EMBL/GenBank/DDBJ databases">
        <authorList>
            <person name="Alioto T."/>
            <person name="Alioto T."/>
            <person name="Gomez Garrido J."/>
        </authorList>
    </citation>
    <scope>NUCLEOTIDE SEQUENCE</scope>
    <source>
        <strain evidence="1">A484AB</strain>
    </source>
</reference>
<evidence type="ECO:0000313" key="1">
    <source>
        <dbReference type="EMBL" id="CAB3987571.1"/>
    </source>
</evidence>
<accession>A0A7D9DJS3</accession>
<dbReference type="Proteomes" id="UP001152795">
    <property type="component" value="Unassembled WGS sequence"/>
</dbReference>
<proteinExistence type="predicted"/>